<dbReference type="InterPro" id="IPR036249">
    <property type="entry name" value="Thioredoxin-like_sf"/>
</dbReference>
<feature type="domain" description="Thioredoxin" evidence="2">
    <location>
        <begin position="14"/>
        <end position="134"/>
    </location>
</feature>
<feature type="signal peptide" evidence="1">
    <location>
        <begin position="1"/>
        <end position="24"/>
    </location>
</feature>
<dbReference type="PANTHER" id="PTHR45663">
    <property type="entry name" value="GEO12009P1"/>
    <property type="match status" value="1"/>
</dbReference>
<accession>A0ABQ5UMC3</accession>
<reference evidence="3" key="1">
    <citation type="journal article" date="2014" name="Int. J. Syst. Evol. Microbiol.">
        <title>Complete genome of a new Firmicutes species belonging to the dominant human colonic microbiota ('Ruminococcus bicirculans') reveals two chromosomes and a selective capacity to utilize plant glucans.</title>
        <authorList>
            <consortium name="NISC Comparative Sequencing Program"/>
            <person name="Wegmann U."/>
            <person name="Louis P."/>
            <person name="Goesmann A."/>
            <person name="Henrissat B."/>
            <person name="Duncan S.H."/>
            <person name="Flint H.J."/>
        </authorList>
    </citation>
    <scope>NUCLEOTIDE SEQUENCE</scope>
    <source>
        <strain evidence="3">NBRC 107169</strain>
    </source>
</reference>
<evidence type="ECO:0000256" key="1">
    <source>
        <dbReference type="SAM" id="SignalP"/>
    </source>
</evidence>
<name>A0ABQ5UMC3_9HYPH</name>
<dbReference type="Gene3D" id="3.40.30.10">
    <property type="entry name" value="Glutaredoxin"/>
    <property type="match status" value="1"/>
</dbReference>
<dbReference type="Pfam" id="PF00085">
    <property type="entry name" value="Thioredoxin"/>
    <property type="match status" value="1"/>
</dbReference>
<sequence length="134" mass="15028">MRQLMKSFMVACAILVGVTGAAFADTKHTEFTADVLAKVEKSGDPYLLDFYASWCSTCRTQDKVLGQLQAENNKYLDVTILRVDWDDPKSKPLIQKLKIPRRSTLVMFKGTTELGRVVAQTSKSKIRDLLELGL</sequence>
<organism evidence="3 4">
    <name type="scientific">Maritalea porphyrae</name>
    <dbReference type="NCBI Taxonomy" id="880732"/>
    <lineage>
        <taxon>Bacteria</taxon>
        <taxon>Pseudomonadati</taxon>
        <taxon>Pseudomonadota</taxon>
        <taxon>Alphaproteobacteria</taxon>
        <taxon>Hyphomicrobiales</taxon>
        <taxon>Devosiaceae</taxon>
        <taxon>Maritalea</taxon>
    </lineage>
</organism>
<proteinExistence type="predicted"/>
<dbReference type="SUPFAM" id="SSF52833">
    <property type="entry name" value="Thioredoxin-like"/>
    <property type="match status" value="1"/>
</dbReference>
<protein>
    <recommendedName>
        <fullName evidence="2">Thioredoxin domain-containing protein</fullName>
    </recommendedName>
</protein>
<dbReference type="CDD" id="cd02947">
    <property type="entry name" value="TRX_family"/>
    <property type="match status" value="1"/>
</dbReference>
<gene>
    <name evidence="3" type="ORF">GCM10007879_06180</name>
</gene>
<dbReference type="RefSeq" id="WP_284361951.1">
    <property type="nucleotide sequence ID" value="NZ_BSNI01000001.1"/>
</dbReference>
<keyword evidence="4" id="KW-1185">Reference proteome</keyword>
<evidence type="ECO:0000313" key="3">
    <source>
        <dbReference type="EMBL" id="GLQ16369.1"/>
    </source>
</evidence>
<evidence type="ECO:0000313" key="4">
    <source>
        <dbReference type="Proteomes" id="UP001161405"/>
    </source>
</evidence>
<dbReference type="EMBL" id="BSNI01000001">
    <property type="protein sequence ID" value="GLQ16369.1"/>
    <property type="molecule type" value="Genomic_DNA"/>
</dbReference>
<dbReference type="PANTHER" id="PTHR45663:SF11">
    <property type="entry name" value="GEO12009P1"/>
    <property type="match status" value="1"/>
</dbReference>
<keyword evidence="1" id="KW-0732">Signal</keyword>
<dbReference type="Proteomes" id="UP001161405">
    <property type="component" value="Unassembled WGS sequence"/>
</dbReference>
<dbReference type="PROSITE" id="PS51352">
    <property type="entry name" value="THIOREDOXIN_2"/>
    <property type="match status" value="1"/>
</dbReference>
<dbReference type="InterPro" id="IPR013766">
    <property type="entry name" value="Thioredoxin_domain"/>
</dbReference>
<feature type="chain" id="PRO_5046380303" description="Thioredoxin domain-containing protein" evidence="1">
    <location>
        <begin position="25"/>
        <end position="134"/>
    </location>
</feature>
<reference evidence="3" key="2">
    <citation type="submission" date="2023-01" db="EMBL/GenBank/DDBJ databases">
        <title>Draft genome sequence of Maritalea porphyrae strain NBRC 107169.</title>
        <authorList>
            <person name="Sun Q."/>
            <person name="Mori K."/>
        </authorList>
    </citation>
    <scope>NUCLEOTIDE SEQUENCE</scope>
    <source>
        <strain evidence="3">NBRC 107169</strain>
    </source>
</reference>
<evidence type="ECO:0000259" key="2">
    <source>
        <dbReference type="PROSITE" id="PS51352"/>
    </source>
</evidence>
<comment type="caution">
    <text evidence="3">The sequence shown here is derived from an EMBL/GenBank/DDBJ whole genome shotgun (WGS) entry which is preliminary data.</text>
</comment>